<comment type="function">
    <text evidence="3">Plays an important role in DNA replication, recombination and repair. Binds to ssDNA and to an array of partner proteins to recruit them to their sites of action during DNA metabolism.</text>
</comment>
<comment type="caution">
    <text evidence="3">Lacks conserved residue(s) required for the propagation of feature annotation.</text>
</comment>
<dbReference type="GO" id="GO:0003697">
    <property type="term" value="F:single-stranded DNA binding"/>
    <property type="evidence" value="ECO:0007669"/>
    <property type="project" value="UniProtKB-UniRule"/>
</dbReference>
<dbReference type="CDD" id="cd04496">
    <property type="entry name" value="SSB_OBF"/>
    <property type="match status" value="1"/>
</dbReference>
<keyword evidence="1 3" id="KW-0238">DNA-binding</keyword>
<dbReference type="PANTHER" id="PTHR10302">
    <property type="entry name" value="SINGLE-STRANDED DNA-BINDING PROTEIN"/>
    <property type="match status" value="1"/>
</dbReference>
<feature type="compositionally biased region" description="Gly residues" evidence="5">
    <location>
        <begin position="148"/>
        <end position="169"/>
    </location>
</feature>
<protein>
    <recommendedName>
        <fullName evidence="3 4">Single-stranded DNA-binding protein</fullName>
        <shortName evidence="3">SSB</shortName>
    </recommendedName>
</protein>
<evidence type="ECO:0000256" key="1">
    <source>
        <dbReference type="ARBA" id="ARBA00023125"/>
    </source>
</evidence>
<dbReference type="Proteomes" id="UP000219167">
    <property type="component" value="Unassembled WGS sequence"/>
</dbReference>
<gene>
    <name evidence="6" type="ORF">SAMN05892877_105200</name>
</gene>
<organism evidence="6 7">
    <name type="scientific">Rhizobium subbaraonis</name>
    <dbReference type="NCBI Taxonomy" id="908946"/>
    <lineage>
        <taxon>Bacteria</taxon>
        <taxon>Pseudomonadati</taxon>
        <taxon>Pseudomonadota</taxon>
        <taxon>Alphaproteobacteria</taxon>
        <taxon>Hyphomicrobiales</taxon>
        <taxon>Rhizobiaceae</taxon>
        <taxon>Rhizobium/Agrobacterium group</taxon>
        <taxon>Rhizobium</taxon>
    </lineage>
</organism>
<sequence>MGRLKFWQPGGARRDKGTKRMAGSVNKVILIGNVGADPEIRRTQDGRPIANLRIATSETWRDRNSGERREKTEWHNVVVFNEGLCKVVEQYVKKGAKLYIEGALQTRKWQDQTGNDRYSTEVVLQGFGSTLTMLDGRGEGGGDRRGGGSDFGGASNYGGGSGGNYGGGQNYDDYGSQPSSSPSSSSRGGSLSRDMDDDIPF</sequence>
<dbReference type="NCBIfam" id="TIGR00621">
    <property type="entry name" value="ssb"/>
    <property type="match status" value="1"/>
</dbReference>
<dbReference type="PROSITE" id="PS50935">
    <property type="entry name" value="SSB"/>
    <property type="match status" value="1"/>
</dbReference>
<proteinExistence type="inferred from homology"/>
<dbReference type="PANTHER" id="PTHR10302:SF27">
    <property type="entry name" value="SINGLE-STRANDED DNA-BINDING PROTEIN"/>
    <property type="match status" value="1"/>
</dbReference>
<comment type="subunit">
    <text evidence="3">Homotetramer.</text>
</comment>
<evidence type="ECO:0000256" key="5">
    <source>
        <dbReference type="SAM" id="MobiDB-lite"/>
    </source>
</evidence>
<feature type="region of interest" description="Disordered" evidence="5">
    <location>
        <begin position="133"/>
        <end position="201"/>
    </location>
</feature>
<dbReference type="Gene3D" id="2.40.50.140">
    <property type="entry name" value="Nucleic acid-binding proteins"/>
    <property type="match status" value="1"/>
</dbReference>
<dbReference type="SUPFAM" id="SSF50249">
    <property type="entry name" value="Nucleic acid-binding proteins"/>
    <property type="match status" value="1"/>
</dbReference>
<dbReference type="InterPro" id="IPR012340">
    <property type="entry name" value="NA-bd_OB-fold"/>
</dbReference>
<keyword evidence="3" id="KW-0234">DNA repair</keyword>
<keyword evidence="3" id="KW-0235">DNA replication</keyword>
<dbReference type="InterPro" id="IPR000424">
    <property type="entry name" value="Primosome_PriB/ssb"/>
</dbReference>
<evidence type="ECO:0000256" key="4">
    <source>
        <dbReference type="RuleBase" id="RU000524"/>
    </source>
</evidence>
<dbReference type="HAMAP" id="MF_00984">
    <property type="entry name" value="SSB"/>
    <property type="match status" value="1"/>
</dbReference>
<evidence type="ECO:0000313" key="7">
    <source>
        <dbReference type="Proteomes" id="UP000219167"/>
    </source>
</evidence>
<feature type="compositionally biased region" description="Basic and acidic residues" evidence="5">
    <location>
        <begin position="136"/>
        <end position="147"/>
    </location>
</feature>
<dbReference type="AlphaFoldDB" id="A0A285UA15"/>
<dbReference type="GO" id="GO:0006260">
    <property type="term" value="P:DNA replication"/>
    <property type="evidence" value="ECO:0007669"/>
    <property type="project" value="UniProtKB-UniRule"/>
</dbReference>
<keyword evidence="2 3" id="KW-0233">DNA recombination</keyword>
<feature type="compositionally biased region" description="Low complexity" evidence="5">
    <location>
        <begin position="170"/>
        <end position="192"/>
    </location>
</feature>
<reference evidence="6 7" key="1">
    <citation type="submission" date="2017-08" db="EMBL/GenBank/DDBJ databases">
        <authorList>
            <person name="de Groot N.N."/>
        </authorList>
    </citation>
    <scope>NUCLEOTIDE SEQUENCE [LARGE SCALE GENOMIC DNA]</scope>
    <source>
        <strain evidence="6 7">JC85</strain>
    </source>
</reference>
<dbReference type="InterPro" id="IPR011344">
    <property type="entry name" value="ssDNA-bd"/>
</dbReference>
<dbReference type="GO" id="GO:0009295">
    <property type="term" value="C:nucleoid"/>
    <property type="evidence" value="ECO:0007669"/>
    <property type="project" value="TreeGrafter"/>
</dbReference>
<evidence type="ECO:0000256" key="2">
    <source>
        <dbReference type="ARBA" id="ARBA00023172"/>
    </source>
</evidence>
<keyword evidence="3" id="KW-0227">DNA damage</keyword>
<evidence type="ECO:0000256" key="3">
    <source>
        <dbReference type="HAMAP-Rule" id="MF_00984"/>
    </source>
</evidence>
<name>A0A285UA15_9HYPH</name>
<feature type="short sequence motif" description="Important for interaction with partner proteins" evidence="3">
    <location>
        <begin position="196"/>
        <end position="201"/>
    </location>
</feature>
<accession>A0A285UA15</accession>
<dbReference type="EMBL" id="OBQD01000005">
    <property type="protein sequence ID" value="SOC38662.1"/>
    <property type="molecule type" value="Genomic_DNA"/>
</dbReference>
<keyword evidence="7" id="KW-1185">Reference proteome</keyword>
<dbReference type="GO" id="GO:0006281">
    <property type="term" value="P:DNA repair"/>
    <property type="evidence" value="ECO:0007669"/>
    <property type="project" value="UniProtKB-UniRule"/>
</dbReference>
<dbReference type="NCBIfam" id="NF004972">
    <property type="entry name" value="PRK06341.1"/>
    <property type="match status" value="1"/>
</dbReference>
<dbReference type="Pfam" id="PF00436">
    <property type="entry name" value="SSB"/>
    <property type="match status" value="1"/>
</dbReference>
<evidence type="ECO:0000313" key="6">
    <source>
        <dbReference type="EMBL" id="SOC38662.1"/>
    </source>
</evidence>
<dbReference type="GO" id="GO:0006310">
    <property type="term" value="P:DNA recombination"/>
    <property type="evidence" value="ECO:0007669"/>
    <property type="project" value="UniProtKB-UniRule"/>
</dbReference>